<dbReference type="RefSeq" id="WP_044678942.1">
    <property type="nucleotide sequence ID" value="NZ_CEDF01000063.1"/>
</dbReference>
<keyword evidence="3" id="KW-0472">Membrane</keyword>
<evidence type="ECO:0000313" key="4">
    <source>
        <dbReference type="EMBL" id="CYV40481.1"/>
    </source>
</evidence>
<dbReference type="SUPFAM" id="SSF63817">
    <property type="entry name" value="Sortase"/>
    <property type="match status" value="1"/>
</dbReference>
<dbReference type="NCBIfam" id="TIGR01076">
    <property type="entry name" value="sortase_fam"/>
    <property type="match status" value="1"/>
</dbReference>
<dbReference type="AlphaFoldDB" id="A0A0Z8ND17"/>
<evidence type="ECO:0000313" key="5">
    <source>
        <dbReference type="Proteomes" id="UP000075193"/>
    </source>
</evidence>
<dbReference type="InterPro" id="IPR005754">
    <property type="entry name" value="Sortase"/>
</dbReference>
<sequence>MKKFFNHLTTIIILAGIIIVSYPVISQVYYNYMNQQAVSDFDTGVKSLTSEDIQKRMELAKAYNGSLHNIDITDPYTEAELEKGRAEYARMLTVHEKIGSVSVPAINAELPIFAGSSEEVLQKGVGHLEGTSLPIGGNSTHSVLTAHTGLPNARLFTDLDKVKKGDKFFVTNIQETLAYEVDSITVIEPTDFSSLSIVPNEDYVTLLTCTPYMINSHRLLVRGHRIPYNPKEKKATSRKANPINIPPLYLIVFGIISGILLMLFWSNRQSKRRARTNE</sequence>
<proteinExistence type="predicted"/>
<keyword evidence="3" id="KW-0812">Transmembrane</keyword>
<name>A0A0Z8ND17_STRSU</name>
<dbReference type="Proteomes" id="UP000075193">
    <property type="component" value="Unassembled WGS sequence"/>
</dbReference>
<organism evidence="4 5">
    <name type="scientific">Streptococcus suis</name>
    <dbReference type="NCBI Taxonomy" id="1307"/>
    <lineage>
        <taxon>Bacteria</taxon>
        <taxon>Bacillati</taxon>
        <taxon>Bacillota</taxon>
        <taxon>Bacilli</taxon>
        <taxon>Lactobacillales</taxon>
        <taxon>Streptococcaceae</taxon>
        <taxon>Streptococcus</taxon>
    </lineage>
</organism>
<evidence type="ECO:0000256" key="2">
    <source>
        <dbReference type="PIRSR" id="PIRSR605754-1"/>
    </source>
</evidence>
<dbReference type="Pfam" id="PF04203">
    <property type="entry name" value="Sortase"/>
    <property type="match status" value="1"/>
</dbReference>
<dbReference type="NCBIfam" id="NF033745">
    <property type="entry name" value="class_C_sortase"/>
    <property type="match status" value="1"/>
</dbReference>
<dbReference type="InterPro" id="IPR023365">
    <property type="entry name" value="Sortase_dom-sf"/>
</dbReference>
<feature type="active site" description="Acyl-thioester intermediate" evidence="2">
    <location>
        <position position="209"/>
    </location>
</feature>
<evidence type="ECO:0000256" key="1">
    <source>
        <dbReference type="ARBA" id="ARBA00022801"/>
    </source>
</evidence>
<gene>
    <name evidence="4" type="ORF">ERS132441_00202</name>
</gene>
<reference evidence="4 5" key="1">
    <citation type="submission" date="2016-02" db="EMBL/GenBank/DDBJ databases">
        <authorList>
            <consortium name="Pathogen Informatics"/>
        </authorList>
    </citation>
    <scope>NUCLEOTIDE SEQUENCE [LARGE SCALE GENOMIC DNA]</scope>
    <source>
        <strain evidence="4 5">LSS79</strain>
    </source>
</reference>
<dbReference type="InterPro" id="IPR042002">
    <property type="entry name" value="Sortase_C"/>
</dbReference>
<feature type="active site" description="Proton donor/acceptor" evidence="2">
    <location>
        <position position="147"/>
    </location>
</feature>
<dbReference type="CDD" id="cd05827">
    <property type="entry name" value="Sortase_C"/>
    <property type="match status" value="1"/>
</dbReference>
<accession>A0A0Z8ND17</accession>
<keyword evidence="3" id="KW-1133">Transmembrane helix</keyword>
<feature type="transmembrane region" description="Helical" evidence="3">
    <location>
        <begin position="247"/>
        <end position="265"/>
    </location>
</feature>
<dbReference type="Gene3D" id="2.40.260.10">
    <property type="entry name" value="Sortase"/>
    <property type="match status" value="1"/>
</dbReference>
<keyword evidence="1" id="KW-0378">Hydrolase</keyword>
<dbReference type="EMBL" id="FIIC01000002">
    <property type="protein sequence ID" value="CYV40481.1"/>
    <property type="molecule type" value="Genomic_DNA"/>
</dbReference>
<evidence type="ECO:0000256" key="3">
    <source>
        <dbReference type="SAM" id="Phobius"/>
    </source>
</evidence>
<dbReference type="GO" id="GO:0016787">
    <property type="term" value="F:hydrolase activity"/>
    <property type="evidence" value="ECO:0007669"/>
    <property type="project" value="UniProtKB-KW"/>
</dbReference>
<protein>
    <submittedName>
        <fullName evidence="4">Sortase family protein</fullName>
    </submittedName>
</protein>